<comment type="caution">
    <text evidence="11">The sequence shown here is derived from an EMBL/GenBank/DDBJ whole genome shotgun (WGS) entry which is preliminary data.</text>
</comment>
<dbReference type="OrthoDB" id="67027at2759"/>
<organism evidence="11 12">
    <name type="scientific">Collybia nuda</name>
    <dbReference type="NCBI Taxonomy" id="64659"/>
    <lineage>
        <taxon>Eukaryota</taxon>
        <taxon>Fungi</taxon>
        <taxon>Dikarya</taxon>
        <taxon>Basidiomycota</taxon>
        <taxon>Agaricomycotina</taxon>
        <taxon>Agaricomycetes</taxon>
        <taxon>Agaricomycetidae</taxon>
        <taxon>Agaricales</taxon>
        <taxon>Tricholomatineae</taxon>
        <taxon>Clitocybaceae</taxon>
        <taxon>Collybia</taxon>
    </lineage>
</organism>
<dbReference type="CDD" id="cd19873">
    <property type="entry name" value="DSRM_MRPL3_like"/>
    <property type="match status" value="1"/>
</dbReference>
<reference evidence="11" key="1">
    <citation type="submission" date="2020-11" db="EMBL/GenBank/DDBJ databases">
        <authorList>
            <consortium name="DOE Joint Genome Institute"/>
            <person name="Ahrendt S."/>
            <person name="Riley R."/>
            <person name="Andreopoulos W."/>
            <person name="Labutti K."/>
            <person name="Pangilinan J."/>
            <person name="Ruiz-Duenas F.J."/>
            <person name="Barrasa J.M."/>
            <person name="Sanchez-Garcia M."/>
            <person name="Camarero S."/>
            <person name="Miyauchi S."/>
            <person name="Serrano A."/>
            <person name="Linde D."/>
            <person name="Babiker R."/>
            <person name="Drula E."/>
            <person name="Ayuso-Fernandez I."/>
            <person name="Pacheco R."/>
            <person name="Padilla G."/>
            <person name="Ferreira P."/>
            <person name="Barriuso J."/>
            <person name="Kellner H."/>
            <person name="Castanera R."/>
            <person name="Alfaro M."/>
            <person name="Ramirez L."/>
            <person name="Pisabarro A.G."/>
            <person name="Kuo A."/>
            <person name="Tritt A."/>
            <person name="Lipzen A."/>
            <person name="He G."/>
            <person name="Yan M."/>
            <person name="Ng V."/>
            <person name="Cullen D."/>
            <person name="Martin F."/>
            <person name="Rosso M.-N."/>
            <person name="Henrissat B."/>
            <person name="Hibbett D."/>
            <person name="Martinez A.T."/>
            <person name="Grigoriev I.V."/>
        </authorList>
    </citation>
    <scope>NUCLEOTIDE SEQUENCE</scope>
    <source>
        <strain evidence="11">CBS 247.69</strain>
    </source>
</reference>
<comment type="similarity">
    <text evidence="6">Belongs to the ribonuclease III family. Mitochondrion-specific ribosomal protein mL44 subfamily.</text>
</comment>
<keyword evidence="12" id="KW-1185">Reference proteome</keyword>
<dbReference type="SMART" id="SM00535">
    <property type="entry name" value="RIBOc"/>
    <property type="match status" value="1"/>
</dbReference>
<dbReference type="Pfam" id="PF22892">
    <property type="entry name" value="DSRM_MRPL44"/>
    <property type="match status" value="1"/>
</dbReference>
<dbReference type="GO" id="GO:0004525">
    <property type="term" value="F:ribonuclease III activity"/>
    <property type="evidence" value="ECO:0007669"/>
    <property type="project" value="InterPro"/>
</dbReference>
<dbReference type="InterPro" id="IPR014720">
    <property type="entry name" value="dsRBD_dom"/>
</dbReference>
<dbReference type="AlphaFoldDB" id="A0A9P5YBZ5"/>
<keyword evidence="5" id="KW-0687">Ribonucleoprotein</keyword>
<evidence type="ECO:0000256" key="3">
    <source>
        <dbReference type="ARBA" id="ARBA00022980"/>
    </source>
</evidence>
<comment type="subcellular location">
    <subcellularLocation>
        <location evidence="1">Mitochondrion</location>
    </subcellularLocation>
</comment>
<dbReference type="GO" id="GO:0006396">
    <property type="term" value="P:RNA processing"/>
    <property type="evidence" value="ECO:0007669"/>
    <property type="project" value="InterPro"/>
</dbReference>
<evidence type="ECO:0000256" key="2">
    <source>
        <dbReference type="ARBA" id="ARBA00022884"/>
    </source>
</evidence>
<dbReference type="PANTHER" id="PTHR11207:SF32">
    <property type="entry name" value="LARGE RIBOSOMAL SUBUNIT PROTEIN ML44"/>
    <property type="match status" value="1"/>
</dbReference>
<keyword evidence="2 8" id="KW-0694">RNA-binding</keyword>
<feature type="domain" description="DRBM" evidence="9">
    <location>
        <begin position="224"/>
        <end position="294"/>
    </location>
</feature>
<dbReference type="InterPro" id="IPR036389">
    <property type="entry name" value="RNase_III_sf"/>
</dbReference>
<dbReference type="InterPro" id="IPR044444">
    <property type="entry name" value="Ribosomal_mL44_DSRM_metazoa"/>
</dbReference>
<dbReference type="EMBL" id="MU150243">
    <property type="protein sequence ID" value="KAF9466063.1"/>
    <property type="molecule type" value="Genomic_DNA"/>
</dbReference>
<dbReference type="Proteomes" id="UP000807353">
    <property type="component" value="Unassembled WGS sequence"/>
</dbReference>
<name>A0A9P5YBZ5_9AGAR</name>
<dbReference type="GO" id="GO:0003725">
    <property type="term" value="F:double-stranded RNA binding"/>
    <property type="evidence" value="ECO:0007669"/>
    <property type="project" value="InterPro"/>
</dbReference>
<evidence type="ECO:0000256" key="1">
    <source>
        <dbReference type="ARBA" id="ARBA00004173"/>
    </source>
</evidence>
<dbReference type="Gene3D" id="3.30.160.20">
    <property type="match status" value="1"/>
</dbReference>
<proteinExistence type="inferred from homology"/>
<evidence type="ECO:0000256" key="7">
    <source>
        <dbReference type="ARBA" id="ARBA00035187"/>
    </source>
</evidence>
<evidence type="ECO:0000313" key="12">
    <source>
        <dbReference type="Proteomes" id="UP000807353"/>
    </source>
</evidence>
<dbReference type="GO" id="GO:0005739">
    <property type="term" value="C:mitochondrion"/>
    <property type="evidence" value="ECO:0007669"/>
    <property type="project" value="TreeGrafter"/>
</dbReference>
<evidence type="ECO:0000256" key="4">
    <source>
        <dbReference type="ARBA" id="ARBA00023128"/>
    </source>
</evidence>
<dbReference type="SUPFAM" id="SSF54768">
    <property type="entry name" value="dsRNA-binding domain-like"/>
    <property type="match status" value="1"/>
</dbReference>
<evidence type="ECO:0000259" key="9">
    <source>
        <dbReference type="PROSITE" id="PS50137"/>
    </source>
</evidence>
<dbReference type="GO" id="GO:0003735">
    <property type="term" value="F:structural constituent of ribosome"/>
    <property type="evidence" value="ECO:0007669"/>
    <property type="project" value="TreeGrafter"/>
</dbReference>
<evidence type="ECO:0000256" key="8">
    <source>
        <dbReference type="PROSITE-ProRule" id="PRU00266"/>
    </source>
</evidence>
<sequence>MGHVSKRLVTSAAKIASVSTANLPRFPPKEALFVHREVPKAPFSPETWATLQSPPSSALSAFSHRIGLASVLATPETVLQACTHSSFLPLYRQQYPHEPLPATNAQLAPLGNALMGLFASEYIQAAYPYLPTRVLKAAVTAHVGPQTCASVAQEMGVTPLLRWHRAPKTHNRPAVLHSDALASVPRSITALVYKNRSLPSARQFVHSYFLSREIDLRGMIKFLDPKKALLEMVDKFQRERPKSRLLKETGRFSNSPIYVVGIYSGADQLGEGFGSSLKMAEYRAAEDALHRVYLTRTPNHLIKLPSSTFPLGLGDVFKQDPESPETSYIAPELTQAEIMYSSSGRSSVLTSRRAE</sequence>
<keyword evidence="4" id="KW-0496">Mitochondrion</keyword>
<dbReference type="PROSITE" id="PS50142">
    <property type="entry name" value="RNASE_3_2"/>
    <property type="match status" value="1"/>
</dbReference>
<evidence type="ECO:0000256" key="5">
    <source>
        <dbReference type="ARBA" id="ARBA00023274"/>
    </source>
</evidence>
<evidence type="ECO:0000259" key="10">
    <source>
        <dbReference type="PROSITE" id="PS50142"/>
    </source>
</evidence>
<dbReference type="SMART" id="SM00358">
    <property type="entry name" value="DSRM"/>
    <property type="match status" value="1"/>
</dbReference>
<dbReference type="SUPFAM" id="SSF69065">
    <property type="entry name" value="RNase III domain-like"/>
    <property type="match status" value="1"/>
</dbReference>
<evidence type="ECO:0000256" key="6">
    <source>
        <dbReference type="ARBA" id="ARBA00024034"/>
    </source>
</evidence>
<protein>
    <recommendedName>
        <fullName evidence="7">Large ribosomal subunit protein mL44</fullName>
    </recommendedName>
</protein>
<dbReference type="PROSITE" id="PS50137">
    <property type="entry name" value="DS_RBD"/>
    <property type="match status" value="1"/>
</dbReference>
<dbReference type="PANTHER" id="PTHR11207">
    <property type="entry name" value="RIBONUCLEASE III"/>
    <property type="match status" value="1"/>
</dbReference>
<dbReference type="InterPro" id="IPR044443">
    <property type="entry name" value="Ribosomal_mL44_DSRM_fung"/>
</dbReference>
<gene>
    <name evidence="11" type="ORF">BDZ94DRAFT_1188029</name>
</gene>
<accession>A0A9P5YBZ5</accession>
<keyword evidence="3" id="KW-0689">Ribosomal protein</keyword>
<evidence type="ECO:0000313" key="11">
    <source>
        <dbReference type="EMBL" id="KAF9466063.1"/>
    </source>
</evidence>
<feature type="domain" description="RNase III" evidence="10">
    <location>
        <begin position="59"/>
        <end position="197"/>
    </location>
</feature>
<dbReference type="Pfam" id="PF14622">
    <property type="entry name" value="Ribonucleas_3_3"/>
    <property type="match status" value="1"/>
</dbReference>
<dbReference type="Gene3D" id="1.10.1520.10">
    <property type="entry name" value="Ribonuclease III domain"/>
    <property type="match status" value="1"/>
</dbReference>
<dbReference type="InterPro" id="IPR000999">
    <property type="entry name" value="RNase_III_dom"/>
</dbReference>